<organism evidence="2">
    <name type="scientific">Lygus hesperus</name>
    <name type="common">Western plant bug</name>
    <dbReference type="NCBI Taxonomy" id="30085"/>
    <lineage>
        <taxon>Eukaryota</taxon>
        <taxon>Metazoa</taxon>
        <taxon>Ecdysozoa</taxon>
        <taxon>Arthropoda</taxon>
        <taxon>Hexapoda</taxon>
        <taxon>Insecta</taxon>
        <taxon>Pterygota</taxon>
        <taxon>Neoptera</taxon>
        <taxon>Paraneoptera</taxon>
        <taxon>Hemiptera</taxon>
        <taxon>Heteroptera</taxon>
        <taxon>Panheteroptera</taxon>
        <taxon>Cimicomorpha</taxon>
        <taxon>Miridae</taxon>
        <taxon>Mirini</taxon>
        <taxon>Lygus</taxon>
    </lineage>
</organism>
<dbReference type="AlphaFoldDB" id="A0A0K8S3D0"/>
<evidence type="ECO:0000256" key="1">
    <source>
        <dbReference type="SAM" id="MobiDB-lite"/>
    </source>
</evidence>
<feature type="non-terminal residue" evidence="2">
    <location>
        <position position="1"/>
    </location>
</feature>
<protein>
    <submittedName>
        <fullName evidence="2">Uncharacterized protein</fullName>
    </submittedName>
</protein>
<name>A0A0K8S3D0_LYGHE</name>
<evidence type="ECO:0000313" key="2">
    <source>
        <dbReference type="EMBL" id="JAG47634.1"/>
    </source>
</evidence>
<accession>A0A0K8S3D0</accession>
<dbReference type="EMBL" id="GBRD01018193">
    <property type="protein sequence ID" value="JAG47634.1"/>
    <property type="molecule type" value="Transcribed_RNA"/>
</dbReference>
<feature type="non-terminal residue" evidence="2">
    <location>
        <position position="102"/>
    </location>
</feature>
<sequence length="102" mass="10906">VVFKVVEEDGFQIEISYPRSLSASSCLAVRRLGSPVVSMATASNSSKDGVTKRSRRLEGREPHRRPNVLLPSPPPPPPVMYGMSAEVLRGALSTALTGDGKT</sequence>
<proteinExistence type="predicted"/>
<reference evidence="2" key="1">
    <citation type="submission" date="2014-09" db="EMBL/GenBank/DDBJ databases">
        <authorList>
            <person name="Magalhaes I.L.F."/>
            <person name="Oliveira U."/>
            <person name="Santos F.R."/>
            <person name="Vidigal T.H.D.A."/>
            <person name="Brescovit A.D."/>
            <person name="Santos A.J."/>
        </authorList>
    </citation>
    <scope>NUCLEOTIDE SEQUENCE</scope>
</reference>
<feature type="region of interest" description="Disordered" evidence="1">
    <location>
        <begin position="39"/>
        <end position="79"/>
    </location>
</feature>